<dbReference type="AlphaFoldDB" id="A0A9P6J740"/>
<feature type="compositionally biased region" description="Gly residues" evidence="1">
    <location>
        <begin position="631"/>
        <end position="643"/>
    </location>
</feature>
<feature type="compositionally biased region" description="Polar residues" evidence="1">
    <location>
        <begin position="531"/>
        <end position="541"/>
    </location>
</feature>
<feature type="compositionally biased region" description="Basic and acidic residues" evidence="1">
    <location>
        <begin position="270"/>
        <end position="282"/>
    </location>
</feature>
<feature type="compositionally biased region" description="Low complexity" evidence="1">
    <location>
        <begin position="365"/>
        <end position="387"/>
    </location>
</feature>
<organism evidence="2 3">
    <name type="scientific">Mortierella alpina</name>
    <name type="common">Oleaginous fungus</name>
    <name type="synonym">Mortierella renispora</name>
    <dbReference type="NCBI Taxonomy" id="64518"/>
    <lineage>
        <taxon>Eukaryota</taxon>
        <taxon>Fungi</taxon>
        <taxon>Fungi incertae sedis</taxon>
        <taxon>Mucoromycota</taxon>
        <taxon>Mortierellomycotina</taxon>
        <taxon>Mortierellomycetes</taxon>
        <taxon>Mortierellales</taxon>
        <taxon>Mortierellaceae</taxon>
        <taxon>Mortierella</taxon>
    </lineage>
</organism>
<feature type="region of interest" description="Disordered" evidence="1">
    <location>
        <begin position="244"/>
        <end position="667"/>
    </location>
</feature>
<feature type="compositionally biased region" description="Low complexity" evidence="1">
    <location>
        <begin position="416"/>
        <end position="440"/>
    </location>
</feature>
<feature type="compositionally biased region" description="Basic and acidic residues" evidence="1">
    <location>
        <begin position="344"/>
        <end position="363"/>
    </location>
</feature>
<feature type="compositionally biased region" description="Gly residues" evidence="1">
    <location>
        <begin position="516"/>
        <end position="528"/>
    </location>
</feature>
<evidence type="ECO:0000256" key="1">
    <source>
        <dbReference type="SAM" id="MobiDB-lite"/>
    </source>
</evidence>
<feature type="compositionally biased region" description="Polar residues" evidence="1">
    <location>
        <begin position="479"/>
        <end position="493"/>
    </location>
</feature>
<comment type="caution">
    <text evidence="2">The sequence shown here is derived from an EMBL/GenBank/DDBJ whole genome shotgun (WGS) entry which is preliminary data.</text>
</comment>
<dbReference type="OrthoDB" id="2446760at2759"/>
<reference evidence="2" key="1">
    <citation type="journal article" date="2020" name="Fungal Divers.">
        <title>Resolving the Mortierellaceae phylogeny through synthesis of multi-gene phylogenetics and phylogenomics.</title>
        <authorList>
            <person name="Vandepol N."/>
            <person name="Liber J."/>
            <person name="Desiro A."/>
            <person name="Na H."/>
            <person name="Kennedy M."/>
            <person name="Barry K."/>
            <person name="Grigoriev I.V."/>
            <person name="Miller A.N."/>
            <person name="O'Donnell K."/>
            <person name="Stajich J.E."/>
            <person name="Bonito G."/>
        </authorList>
    </citation>
    <scope>NUCLEOTIDE SEQUENCE</scope>
    <source>
        <strain evidence="2">CK1249</strain>
    </source>
</reference>
<dbReference type="Proteomes" id="UP000738359">
    <property type="component" value="Unassembled WGS sequence"/>
</dbReference>
<dbReference type="EMBL" id="JAAAHY010000413">
    <property type="protein sequence ID" value="KAF9964048.1"/>
    <property type="molecule type" value="Genomic_DNA"/>
</dbReference>
<accession>A0A9P6J740</accession>
<protein>
    <submittedName>
        <fullName evidence="2">Uncharacterized protein</fullName>
    </submittedName>
</protein>
<name>A0A9P6J740_MORAP</name>
<feature type="compositionally biased region" description="Polar residues" evidence="1">
    <location>
        <begin position="178"/>
        <end position="190"/>
    </location>
</feature>
<feature type="compositionally biased region" description="Basic and acidic residues" evidence="1">
    <location>
        <begin position="302"/>
        <end position="313"/>
    </location>
</feature>
<feature type="compositionally biased region" description="Basic and acidic residues" evidence="1">
    <location>
        <begin position="135"/>
        <end position="144"/>
    </location>
</feature>
<feature type="compositionally biased region" description="Polar residues" evidence="1">
    <location>
        <begin position="451"/>
        <end position="468"/>
    </location>
</feature>
<feature type="region of interest" description="Disordered" evidence="1">
    <location>
        <begin position="55"/>
        <end position="107"/>
    </location>
</feature>
<feature type="compositionally biased region" description="Low complexity" evidence="1">
    <location>
        <begin position="55"/>
        <end position="66"/>
    </location>
</feature>
<sequence length="667" mass="70173">MTVFEIQVNPERNALIRRALAKRIVRQREVEEEEASTEEDESFLGSSITIARKGSAASVSTTGSAGNQKHQRIKTDGGGRMNAKSRWKSEYLRTRSSSPSPSGSSFMSAISEILPPEMLPEILPVTMHTGNNSLGREKTDDQGTKTEGALPVETSSLEASDDGAATVSVTLNGAPLSSGDTAVSTDSTSAEKMAAKAEPEDTTPAAIAIEQAGPDPVEQDLLLKLEELRKEKSRLFTLFRNALQKKEENSKSPQPHPLSQSTSQEPESLLESRQEQDIKGGEETDPPVSRSVSSASAAATDRSSKDQMTEEGRQGGSGGTRTLGRLSDQNHERRPEPLSRQNIKRREYERVIDRSKLNLEIPRKPSISSASSNSTASTPTTSFAPLTKRGRSRSPSVEGGGTFNSNHRGSSGPGSFGPSLPSTSNSSSTSSQAESTSYPSKYPRADYMGPLQQQQQHNRNPSNSSNNGLPDKPQGGRYHTSSHFQPHTSSSARSLGGESYHTDEGGYSNRTKGSSSGPGSGMNGGSNGGSYRQSGPMNYHSQGPPPPTRIGFGDSGGNSSSSAGGRNSGSNGGGGGAGAGGGGRGGFYGHGHDGPPTAPISMLGPSGRTHIPFSRSMMQMPHSRGLAHGRIGFGHGSAGGRNAGGPPDRSMSSARPGDWSRRRSRAA</sequence>
<gene>
    <name evidence="2" type="ORF">BGZ70_007005</name>
</gene>
<feature type="compositionally biased region" description="Gly residues" evidence="1">
    <location>
        <begin position="566"/>
        <end position="589"/>
    </location>
</feature>
<feature type="compositionally biased region" description="Low complexity" evidence="1">
    <location>
        <begin position="286"/>
        <end position="301"/>
    </location>
</feature>
<keyword evidence="3" id="KW-1185">Reference proteome</keyword>
<feature type="compositionally biased region" description="Polar residues" evidence="1">
    <location>
        <begin position="251"/>
        <end position="266"/>
    </location>
</feature>
<evidence type="ECO:0000313" key="3">
    <source>
        <dbReference type="Proteomes" id="UP000738359"/>
    </source>
</evidence>
<feature type="compositionally biased region" description="Low complexity" evidence="1">
    <location>
        <begin position="96"/>
        <end position="107"/>
    </location>
</feature>
<proteinExistence type="predicted"/>
<feature type="region of interest" description="Disordered" evidence="1">
    <location>
        <begin position="127"/>
        <end position="215"/>
    </location>
</feature>
<feature type="compositionally biased region" description="Basic and acidic residues" evidence="1">
    <location>
        <begin position="328"/>
        <end position="337"/>
    </location>
</feature>
<evidence type="ECO:0000313" key="2">
    <source>
        <dbReference type="EMBL" id="KAF9964048.1"/>
    </source>
</evidence>